<evidence type="ECO:0000256" key="3">
    <source>
        <dbReference type="ARBA" id="ARBA00023069"/>
    </source>
</evidence>
<dbReference type="InterPro" id="IPR047844">
    <property type="entry name" value="ROP_DD"/>
</dbReference>
<sequence length="224" mass="25831">MPLTEDTFYCHEQIKVPPDLPDILKQFTKAAIRTQPRDVIKWSAAYFEALTKKEPPPVSKRLNMPVATQKTDTGLTLNLLINLHRQIGHMKRVKLDSIETKWRVLDIPMELFNEMVKRGGFASSCDWNEFLTVCCQYLAESMTKTMRMLSEILTSDPEGGAAGISNKLWFELYEFLCVLNGEISQVHREMVKAYLTEEASLQEGIIYPRNFEHKDCPKLNPKEF</sequence>
<keyword evidence="3" id="KW-0969">Cilium</keyword>
<dbReference type="CDD" id="cd23019">
    <property type="entry name" value="DD_ROP"/>
    <property type="match status" value="1"/>
</dbReference>
<protein>
    <submittedName>
        <fullName evidence="6">Ropporin-1-like protein</fullName>
    </submittedName>
</protein>
<comment type="caution">
    <text evidence="6">The sequence shown here is derived from an EMBL/GenBank/DDBJ whole genome shotgun (WGS) entry which is preliminary data.</text>
</comment>
<dbReference type="FunFam" id="1.20.890.10:FF:000004">
    <property type="entry name" value="ropporin-1-like protein isoform X2"/>
    <property type="match status" value="1"/>
</dbReference>
<evidence type="ECO:0000256" key="1">
    <source>
        <dbReference type="ARBA" id="ARBA00004230"/>
    </source>
</evidence>
<evidence type="ECO:0000256" key="2">
    <source>
        <dbReference type="ARBA" id="ARBA00022846"/>
    </source>
</evidence>
<evidence type="ECO:0000256" key="4">
    <source>
        <dbReference type="ARBA" id="ARBA00023273"/>
    </source>
</evidence>
<dbReference type="Proteomes" id="UP001626550">
    <property type="component" value="Unassembled WGS sequence"/>
</dbReference>
<gene>
    <name evidence="6" type="primary">ROPN1L</name>
    <name evidence="6" type="ORF">Ciccas_009837</name>
</gene>
<dbReference type="AlphaFoldDB" id="A0ABD2PVV3"/>
<proteinExistence type="inferred from homology"/>
<dbReference type="PANTHER" id="PTHR14952">
    <property type="entry name" value="ROPPORIN-1-LIKE PROTEIN"/>
    <property type="match status" value="1"/>
</dbReference>
<comment type="subcellular location">
    <subcellularLocation>
        <location evidence="1">Cell projection</location>
        <location evidence="1">Cilium</location>
        <location evidence="1">Flagellum</location>
    </subcellularLocation>
</comment>
<keyword evidence="2" id="KW-0282">Flagellum</keyword>
<dbReference type="Gene3D" id="1.20.890.10">
    <property type="entry name" value="cAMP-dependent protein kinase regulatory subunit, dimerization-anchoring domain"/>
    <property type="match status" value="1"/>
</dbReference>
<name>A0ABD2PVV3_9PLAT</name>
<evidence type="ECO:0000313" key="6">
    <source>
        <dbReference type="EMBL" id="KAL3311581.1"/>
    </source>
</evidence>
<keyword evidence="7" id="KW-1185">Reference proteome</keyword>
<keyword evidence="4" id="KW-0966">Cell projection</keyword>
<evidence type="ECO:0000256" key="5">
    <source>
        <dbReference type="ARBA" id="ARBA00035651"/>
    </source>
</evidence>
<dbReference type="SUPFAM" id="SSF47391">
    <property type="entry name" value="Dimerization-anchoring domain of cAMP-dependent PK regulatory subunit"/>
    <property type="match status" value="1"/>
</dbReference>
<dbReference type="GO" id="GO:0031514">
    <property type="term" value="C:motile cilium"/>
    <property type="evidence" value="ECO:0007669"/>
    <property type="project" value="UniProtKB-SubCell"/>
</dbReference>
<dbReference type="EMBL" id="JBJKFK010002132">
    <property type="protein sequence ID" value="KAL3311581.1"/>
    <property type="molecule type" value="Genomic_DNA"/>
</dbReference>
<organism evidence="6 7">
    <name type="scientific">Cichlidogyrus casuarinus</name>
    <dbReference type="NCBI Taxonomy" id="1844966"/>
    <lineage>
        <taxon>Eukaryota</taxon>
        <taxon>Metazoa</taxon>
        <taxon>Spiralia</taxon>
        <taxon>Lophotrochozoa</taxon>
        <taxon>Platyhelminthes</taxon>
        <taxon>Monogenea</taxon>
        <taxon>Monopisthocotylea</taxon>
        <taxon>Dactylogyridea</taxon>
        <taxon>Ancyrocephalidae</taxon>
        <taxon>Cichlidogyrus</taxon>
    </lineage>
</organism>
<reference evidence="6 7" key="1">
    <citation type="submission" date="2024-11" db="EMBL/GenBank/DDBJ databases">
        <title>Adaptive evolution of stress response genes in parasites aligns with host niche diversity.</title>
        <authorList>
            <person name="Hahn C."/>
            <person name="Resl P."/>
        </authorList>
    </citation>
    <scope>NUCLEOTIDE SEQUENCE [LARGE SCALE GENOMIC DNA]</scope>
    <source>
        <strain evidence="6">EGGRZ-B1_66</strain>
        <tissue evidence="6">Body</tissue>
    </source>
</reference>
<accession>A0ABD2PVV3</accession>
<dbReference type="PANTHER" id="PTHR14952:SF9">
    <property type="entry name" value="EF-HAND DOMAIN-CONTAINING PROTEIN"/>
    <property type="match status" value="1"/>
</dbReference>
<evidence type="ECO:0000313" key="7">
    <source>
        <dbReference type="Proteomes" id="UP001626550"/>
    </source>
</evidence>
<comment type="similarity">
    <text evidence="5">Belongs to the ropporin family.</text>
</comment>